<dbReference type="Proteomes" id="UP000000600">
    <property type="component" value="Unassembled WGS sequence"/>
</dbReference>
<organism evidence="1 2">
    <name type="scientific">Paramecium tetraurelia</name>
    <dbReference type="NCBI Taxonomy" id="5888"/>
    <lineage>
        <taxon>Eukaryota</taxon>
        <taxon>Sar</taxon>
        <taxon>Alveolata</taxon>
        <taxon>Ciliophora</taxon>
        <taxon>Intramacronucleata</taxon>
        <taxon>Oligohymenophorea</taxon>
        <taxon>Peniculida</taxon>
        <taxon>Parameciidae</taxon>
        <taxon>Paramecium</taxon>
    </lineage>
</organism>
<name>A0CAZ4_PARTE</name>
<proteinExistence type="predicted"/>
<reference evidence="1 2" key="1">
    <citation type="journal article" date="2006" name="Nature">
        <title>Global trends of whole-genome duplications revealed by the ciliate Paramecium tetraurelia.</title>
        <authorList>
            <consortium name="Genoscope"/>
            <person name="Aury J.-M."/>
            <person name="Jaillon O."/>
            <person name="Duret L."/>
            <person name="Noel B."/>
            <person name="Jubin C."/>
            <person name="Porcel B.M."/>
            <person name="Segurens B."/>
            <person name="Daubin V."/>
            <person name="Anthouard V."/>
            <person name="Aiach N."/>
            <person name="Arnaiz O."/>
            <person name="Billaut A."/>
            <person name="Beisson J."/>
            <person name="Blanc I."/>
            <person name="Bouhouche K."/>
            <person name="Camara F."/>
            <person name="Duharcourt S."/>
            <person name="Guigo R."/>
            <person name="Gogendeau D."/>
            <person name="Katinka M."/>
            <person name="Keller A.-M."/>
            <person name="Kissmehl R."/>
            <person name="Klotz C."/>
            <person name="Koll F."/>
            <person name="Le Moue A."/>
            <person name="Lepere C."/>
            <person name="Malinsky S."/>
            <person name="Nowacki M."/>
            <person name="Nowak J.K."/>
            <person name="Plattner H."/>
            <person name="Poulain J."/>
            <person name="Ruiz F."/>
            <person name="Serrano V."/>
            <person name="Zagulski M."/>
            <person name="Dessen P."/>
            <person name="Betermier M."/>
            <person name="Weissenbach J."/>
            <person name="Scarpelli C."/>
            <person name="Schachter V."/>
            <person name="Sperling L."/>
            <person name="Meyer E."/>
            <person name="Cohen J."/>
            <person name="Wincker P."/>
        </authorList>
    </citation>
    <scope>NUCLEOTIDE SEQUENCE [LARGE SCALE GENOMIC DNA]</scope>
    <source>
        <strain evidence="1 2">Stock d4-2</strain>
    </source>
</reference>
<evidence type="ECO:0000313" key="1">
    <source>
        <dbReference type="EMBL" id="CAK67961.1"/>
    </source>
</evidence>
<sequence>MLWKNNLFCGTIMYEICNLSLRLIIGSCYGYQLLSISPNSDCSTYSNSATVKFTEAATSTNCLGIATLEGQCQIKASGDPFGWNGAQNTVKQCVSAPADYVDEKYVESISVKEYSFWKRCVDIPATFDTIIWKQCNLSKMQIHANGQEQPTNFLRIMLLIQPFFFFLLDNQDKVCLCIFNSVIIQMIPIAQNVIASLDNFINTKLYNKDLYQCPCNFSNAVYANYLTNYTIKRKVDVWLNAHIQILLLIQLAKQPQMAKQYEWHHQHNFNEHCGI</sequence>
<dbReference type="HOGENOM" id="CLU_1013569_0_0_1"/>
<dbReference type="KEGG" id="ptm:GSPATT00036744001"/>
<dbReference type="EMBL" id="CT868055">
    <property type="protein sequence ID" value="CAK67961.1"/>
    <property type="molecule type" value="Genomic_DNA"/>
</dbReference>
<dbReference type="InParanoid" id="A0CAZ4"/>
<dbReference type="GeneID" id="5021143"/>
<evidence type="ECO:0000313" key="2">
    <source>
        <dbReference type="Proteomes" id="UP000000600"/>
    </source>
</evidence>
<dbReference type="RefSeq" id="XP_001435358.1">
    <property type="nucleotide sequence ID" value="XM_001435321.1"/>
</dbReference>
<dbReference type="AlphaFoldDB" id="A0CAZ4"/>
<protein>
    <recommendedName>
        <fullName evidence="3">SUEL-type lectin domain-containing protein</fullName>
    </recommendedName>
</protein>
<keyword evidence="2" id="KW-1185">Reference proteome</keyword>
<gene>
    <name evidence="1" type="ORF">GSPATT00036744001</name>
</gene>
<accession>A0CAZ4</accession>
<evidence type="ECO:0008006" key="3">
    <source>
        <dbReference type="Google" id="ProtNLM"/>
    </source>
</evidence>